<keyword evidence="2" id="KW-1185">Reference proteome</keyword>
<dbReference type="STRING" id="1128970.SAMN04487935_3330"/>
<organism evidence="1 2">
    <name type="scientific">Flavobacterium noncentrifugens</name>
    <dbReference type="NCBI Taxonomy" id="1128970"/>
    <lineage>
        <taxon>Bacteria</taxon>
        <taxon>Pseudomonadati</taxon>
        <taxon>Bacteroidota</taxon>
        <taxon>Flavobacteriia</taxon>
        <taxon>Flavobacteriales</taxon>
        <taxon>Flavobacteriaceae</taxon>
        <taxon>Flavobacterium</taxon>
    </lineage>
</organism>
<evidence type="ECO:0000313" key="1">
    <source>
        <dbReference type="EMBL" id="SDK42211.1"/>
    </source>
</evidence>
<name>A0A1G9BRU7_9FLAO</name>
<dbReference type="AlphaFoldDB" id="A0A1G9BRU7"/>
<dbReference type="OrthoDB" id="1377274at2"/>
<gene>
    <name evidence="1" type="ORF">SAMN04487935_3330</name>
</gene>
<dbReference type="Proteomes" id="UP000199580">
    <property type="component" value="Unassembled WGS sequence"/>
</dbReference>
<protein>
    <submittedName>
        <fullName evidence="1">Uncharacterized protein</fullName>
    </submittedName>
</protein>
<dbReference type="EMBL" id="FNEZ01000006">
    <property type="protein sequence ID" value="SDK42211.1"/>
    <property type="molecule type" value="Genomic_DNA"/>
</dbReference>
<dbReference type="RefSeq" id="WP_091398072.1">
    <property type="nucleotide sequence ID" value="NZ_BKAI01000012.1"/>
</dbReference>
<sequence>MKRIYQLLNVTPEQYERGFFTNYLEWCESVAMDILETQKIISNNAIAKWYRTEYTKCEQEFLYRANRYVSNGVIDAADLAVCYTQCVEKMLNISPKPLIYEAKKVDKQTKQIAVAGIKVFSYN</sequence>
<evidence type="ECO:0000313" key="2">
    <source>
        <dbReference type="Proteomes" id="UP000199580"/>
    </source>
</evidence>
<accession>A0A1G9BRU7</accession>
<proteinExistence type="predicted"/>
<reference evidence="1 2" key="1">
    <citation type="submission" date="2016-10" db="EMBL/GenBank/DDBJ databases">
        <authorList>
            <person name="de Groot N.N."/>
        </authorList>
    </citation>
    <scope>NUCLEOTIDE SEQUENCE [LARGE SCALE GENOMIC DNA]</scope>
    <source>
        <strain evidence="1 2">CGMCC 1.10076</strain>
    </source>
</reference>